<comment type="caution">
    <text evidence="7">The sequence shown here is derived from an EMBL/GenBank/DDBJ whole genome shotgun (WGS) entry which is preliminary data.</text>
</comment>
<gene>
    <name evidence="7" type="ORF">GCM10009107_09270</name>
</gene>
<organism evidence="7 8">
    <name type="scientific">Ideonella azotifigens</name>
    <dbReference type="NCBI Taxonomy" id="513160"/>
    <lineage>
        <taxon>Bacteria</taxon>
        <taxon>Pseudomonadati</taxon>
        <taxon>Pseudomonadota</taxon>
        <taxon>Betaproteobacteria</taxon>
        <taxon>Burkholderiales</taxon>
        <taxon>Sphaerotilaceae</taxon>
        <taxon>Ideonella</taxon>
    </lineage>
</organism>
<dbReference type="GO" id="GO:0016787">
    <property type="term" value="F:hydrolase activity"/>
    <property type="evidence" value="ECO:0007669"/>
    <property type="project" value="UniProtKB-KW"/>
</dbReference>
<comment type="similarity">
    <text evidence="1">Belongs to the peptidase S33 family.</text>
</comment>
<dbReference type="EMBL" id="BAAAEW010000004">
    <property type="protein sequence ID" value="GAA0744094.1"/>
    <property type="molecule type" value="Genomic_DNA"/>
</dbReference>
<feature type="signal peptide" evidence="4">
    <location>
        <begin position="1"/>
        <end position="24"/>
    </location>
</feature>
<dbReference type="Gene3D" id="3.40.50.1820">
    <property type="entry name" value="alpha/beta hydrolase"/>
    <property type="match status" value="1"/>
</dbReference>
<evidence type="ECO:0000313" key="8">
    <source>
        <dbReference type="Proteomes" id="UP001500279"/>
    </source>
</evidence>
<evidence type="ECO:0000313" key="7">
    <source>
        <dbReference type="EMBL" id="GAA0744094.1"/>
    </source>
</evidence>
<dbReference type="Pfam" id="PF00561">
    <property type="entry name" value="Abhydrolase_1"/>
    <property type="match status" value="1"/>
</dbReference>
<dbReference type="PANTHER" id="PTHR43248:SF29">
    <property type="entry name" value="TRIPEPTIDYL AMINOPEPTIDASE"/>
    <property type="match status" value="1"/>
</dbReference>
<evidence type="ECO:0000259" key="6">
    <source>
        <dbReference type="Pfam" id="PF08386"/>
    </source>
</evidence>
<feature type="chain" id="PRO_5046020633" evidence="4">
    <location>
        <begin position="25"/>
        <end position="507"/>
    </location>
</feature>
<evidence type="ECO:0000256" key="2">
    <source>
        <dbReference type="ARBA" id="ARBA00022729"/>
    </source>
</evidence>
<dbReference type="PANTHER" id="PTHR43248">
    <property type="entry name" value="2-SUCCINYL-6-HYDROXY-2,4-CYCLOHEXADIENE-1-CARBOXYLATE SYNTHASE"/>
    <property type="match status" value="1"/>
</dbReference>
<dbReference type="InterPro" id="IPR013595">
    <property type="entry name" value="Pept_S33_TAP-like_C"/>
</dbReference>
<evidence type="ECO:0000256" key="4">
    <source>
        <dbReference type="SAM" id="SignalP"/>
    </source>
</evidence>
<keyword evidence="3 7" id="KW-0378">Hydrolase</keyword>
<keyword evidence="2 4" id="KW-0732">Signal</keyword>
<accession>A0ABP3UX69</accession>
<feature type="domain" description="Peptidase S33 tripeptidyl aminopeptidase-like C-terminal" evidence="6">
    <location>
        <begin position="375"/>
        <end position="463"/>
    </location>
</feature>
<dbReference type="SUPFAM" id="SSF53474">
    <property type="entry name" value="alpha/beta-Hydrolases"/>
    <property type="match status" value="1"/>
</dbReference>
<dbReference type="InterPro" id="IPR051601">
    <property type="entry name" value="Serine_prot/Carboxylest_S33"/>
</dbReference>
<evidence type="ECO:0000256" key="3">
    <source>
        <dbReference type="ARBA" id="ARBA00022801"/>
    </source>
</evidence>
<evidence type="ECO:0000259" key="5">
    <source>
        <dbReference type="Pfam" id="PF00561"/>
    </source>
</evidence>
<proteinExistence type="inferred from homology"/>
<dbReference type="InterPro" id="IPR000073">
    <property type="entry name" value="AB_hydrolase_1"/>
</dbReference>
<protein>
    <submittedName>
        <fullName evidence="7">Alpha/beta fold hydrolase</fullName>
    </submittedName>
</protein>
<dbReference type="InterPro" id="IPR029058">
    <property type="entry name" value="AB_hydrolase_fold"/>
</dbReference>
<feature type="domain" description="AB hydrolase-1" evidence="5">
    <location>
        <begin position="84"/>
        <end position="230"/>
    </location>
</feature>
<evidence type="ECO:0000256" key="1">
    <source>
        <dbReference type="ARBA" id="ARBA00010088"/>
    </source>
</evidence>
<dbReference type="Pfam" id="PF08386">
    <property type="entry name" value="Abhydrolase_4"/>
    <property type="match status" value="1"/>
</dbReference>
<reference evidence="8" key="1">
    <citation type="journal article" date="2019" name="Int. J. Syst. Evol. Microbiol.">
        <title>The Global Catalogue of Microorganisms (GCM) 10K type strain sequencing project: providing services to taxonomists for standard genome sequencing and annotation.</title>
        <authorList>
            <consortium name="The Broad Institute Genomics Platform"/>
            <consortium name="The Broad Institute Genome Sequencing Center for Infectious Disease"/>
            <person name="Wu L."/>
            <person name="Ma J."/>
        </authorList>
    </citation>
    <scope>NUCLEOTIDE SEQUENCE [LARGE SCALE GENOMIC DNA]</scope>
    <source>
        <strain evidence="8">JCM 15503</strain>
    </source>
</reference>
<keyword evidence="8" id="KW-1185">Reference proteome</keyword>
<name>A0ABP3UX69_9BURK</name>
<dbReference type="PRINTS" id="PR00793">
    <property type="entry name" value="PROAMNOPTASE"/>
</dbReference>
<dbReference type="InterPro" id="IPR002410">
    <property type="entry name" value="Peptidase_S33"/>
</dbReference>
<dbReference type="Proteomes" id="UP001500279">
    <property type="component" value="Unassembled WGS sequence"/>
</dbReference>
<sequence>MCNSATAPALAVPLLACLPAPAEAAGAATLPGLSLQPCRLKGVEVGARCGVLKRPLDPSKPDGVQIDLHVAVLPAVARNPKPDPVFFLAGGPGQSAIELAGTVQRITARLLNRRDIVLVDQRGTGDSAPLRCDDQAPTRSLRDSADPAQEAALLVRCRERLQKLPYGDLRQFTTPIAMADLEAVRKALGYGQINLMGGSYGTRAGLDYLRQFPQQVRRLVLDGVAPPDMVLPLSFSTDAQAALDALFGDCERNAACHAQYPALRSQWQQILASLPREVTLPQPMTGREEKVTLTRDMLTGVVRLPLYAPWLAAGLPLAVQEASEGRFAGLVGLGLGAAGGGRGLGIASGMHFSVVCAEDVPRMPLGTDKPGADFGDGQARMYQRACTDWPRGELPPAFYEIHPSTAPVLLLSGAFDPVTPPRHAARVAKALGPQAVHVVVPNSGHGVMAQGCMRDVVYRFINQDDAAKALADAPKDAGCTRLLPRPPALLPLQQAPATSPAASGAAS</sequence>